<name>A0A1Y0IGY8_9GAMM</name>
<proteinExistence type="predicted"/>
<evidence type="ECO:0008006" key="3">
    <source>
        <dbReference type="Google" id="ProtNLM"/>
    </source>
</evidence>
<accession>A0A1Y0IGY8</accession>
<keyword evidence="2" id="KW-1185">Reference proteome</keyword>
<dbReference type="EMBL" id="CP021425">
    <property type="protein sequence ID" value="ARU59570.1"/>
    <property type="molecule type" value="Genomic_DNA"/>
</dbReference>
<dbReference type="Pfam" id="PF14907">
    <property type="entry name" value="NTP_transf_5"/>
    <property type="match status" value="1"/>
</dbReference>
<dbReference type="Proteomes" id="UP000196027">
    <property type="component" value="Chromosome"/>
</dbReference>
<dbReference type="AlphaFoldDB" id="A0A1Y0IGY8"/>
<dbReference type="OrthoDB" id="9773927at2"/>
<reference evidence="1 2" key="1">
    <citation type="submission" date="2017-05" db="EMBL/GenBank/DDBJ databases">
        <title>Genomic insights into alkan degradation activity of Oleiphilus messinensis.</title>
        <authorList>
            <person name="Kozyavkin S.A."/>
            <person name="Slesarev A.I."/>
            <person name="Golyshin P.N."/>
            <person name="Korzhenkov A."/>
            <person name="Golyshina O.N."/>
            <person name="Toshchakov S.V."/>
        </authorList>
    </citation>
    <scope>NUCLEOTIDE SEQUENCE [LARGE SCALE GENOMIC DNA]</scope>
    <source>
        <strain evidence="1 2">ME102</strain>
    </source>
</reference>
<organism evidence="1 2">
    <name type="scientific">Oleiphilus messinensis</name>
    <dbReference type="NCBI Taxonomy" id="141451"/>
    <lineage>
        <taxon>Bacteria</taxon>
        <taxon>Pseudomonadati</taxon>
        <taxon>Pseudomonadota</taxon>
        <taxon>Gammaproteobacteria</taxon>
        <taxon>Oceanospirillales</taxon>
        <taxon>Oleiphilaceae</taxon>
        <taxon>Oleiphilus</taxon>
    </lineage>
</organism>
<dbReference type="InterPro" id="IPR039498">
    <property type="entry name" value="NTP_transf_5"/>
</dbReference>
<evidence type="ECO:0000313" key="1">
    <source>
        <dbReference type="EMBL" id="ARU59570.1"/>
    </source>
</evidence>
<sequence length="400" mass="45857">MDILKSPLEVPVELKIILLCCGDLELNQDQLSQLREFLSLDVDWAILLESARYHRLVLLLARELNNHRGQVPGWVMETLGKERRLIAQANLRQVKELNSISKALAASDIPLILLKGLSSTHLFFNGDVGLRQSSDIDLLIKPADFPAVAEVLFELGFDLNFDSKIPARELVKRKQFQSVQELTFVKKELKIDLHCQLAHFAALPIDPDDLWNGSQEHTIYGAKVRLLAEELLFIYLCVHGSRHNWMRLHWLNDINYMLKNNELNWSIVVAEAEKLGVMPCVGVAFRVSNLVFGTPVPYQIKARNQVWKNACRLSAKILPDILSCPPKKFTTHGIRAQFSYWLWCLRLQTKPMNKLKTIYSSFQPSDKDLATMQLPDRLSWMYVFVRIVRAGKVLLSKYVS</sequence>
<dbReference type="RefSeq" id="WP_087464232.1">
    <property type="nucleotide sequence ID" value="NZ_CP021425.1"/>
</dbReference>
<evidence type="ECO:0000313" key="2">
    <source>
        <dbReference type="Proteomes" id="UP000196027"/>
    </source>
</evidence>
<protein>
    <recommendedName>
        <fullName evidence="3">Nucleotidyltransferase family protein</fullName>
    </recommendedName>
</protein>
<gene>
    <name evidence="1" type="ORF">OLMES_5590</name>
</gene>
<dbReference type="KEGG" id="ome:OLMES_5590"/>